<dbReference type="Pfam" id="PF00884">
    <property type="entry name" value="Sulfatase"/>
    <property type="match status" value="1"/>
</dbReference>
<dbReference type="GO" id="GO:0004065">
    <property type="term" value="F:arylsulfatase activity"/>
    <property type="evidence" value="ECO:0007669"/>
    <property type="project" value="TreeGrafter"/>
</dbReference>
<proteinExistence type="inferred from homology"/>
<feature type="domain" description="Sulfatase N-terminal" evidence="6">
    <location>
        <begin position="72"/>
        <end position="479"/>
    </location>
</feature>
<evidence type="ECO:0000313" key="7">
    <source>
        <dbReference type="EMBL" id="PQA85907.1"/>
    </source>
</evidence>
<dbReference type="SUPFAM" id="SSF53649">
    <property type="entry name" value="Alkaline phosphatase-like"/>
    <property type="match status" value="1"/>
</dbReference>
<dbReference type="InterPro" id="IPR017850">
    <property type="entry name" value="Alkaline_phosphatase_core_sf"/>
</dbReference>
<evidence type="ECO:0000256" key="5">
    <source>
        <dbReference type="SAM" id="MobiDB-lite"/>
    </source>
</evidence>
<dbReference type="Proteomes" id="UP000239504">
    <property type="component" value="Unassembled WGS sequence"/>
</dbReference>
<dbReference type="PROSITE" id="PS00149">
    <property type="entry name" value="SULFATASE_2"/>
    <property type="match status" value="1"/>
</dbReference>
<dbReference type="InterPro" id="IPR000917">
    <property type="entry name" value="Sulfatase_N"/>
</dbReference>
<dbReference type="PANTHER" id="PTHR42693:SF33">
    <property type="entry name" value="ARYLSULFATASE"/>
    <property type="match status" value="1"/>
</dbReference>
<dbReference type="CDD" id="cd16025">
    <property type="entry name" value="PAS_like"/>
    <property type="match status" value="1"/>
</dbReference>
<evidence type="ECO:0000313" key="8">
    <source>
        <dbReference type="Proteomes" id="UP000239504"/>
    </source>
</evidence>
<sequence>MSRRVWTRSSLEHALKNHRHIQHMFQIASRTAQTAQAGTLRVIKPFGLILAFASFLTGCERESSDRSEPERPNILIILADDLGYSDLEPFGGEIKTPNISALARDGILFTDFYASPSCSPTRAMLLSGVDNHVAGLGNMAEMIALDGDPRRGSPGYEGFLNQNVASISEILRANGYHTYMAGKWHLGFDAEHGPKARGFERSYALLRGGAGHLGNQSLNDPRKATAYLEDGTRATLPANFYSTRFYTEKLIEYIDANVGDDKPFFAYLAYTAPHWPLQAPKSSIARFAGKYDAGYDVIRAQRVKRMRRLGLIDLMHDASARPGSLASWESLSADEKTRQAQFMEVYAAMIADIDRYVGDIISHLKKIGEYDNTVIIFLSDNGPEAGMFETYWPELFSSIAGCCDQSYDTIGSAKSYVWNTPGWAWVSATPFSGAKGQTREGGVRVPAIIHYSRSAAEGFYARRPVSVLDIAPTVLELAKIARPTPEFDGRKVAALSGQSFAHLLAESDVAVKSNNTGRCIGWELMGWRALRCGYWKLLWDPYDGADGWRLFNLKADPNEAFDLSEVRPQELANMLDGWETYAAQNNVVLWKEAPSGTQLPDDAQAWDESAPPRARRQKPR</sequence>
<keyword evidence="8" id="KW-1185">Reference proteome</keyword>
<dbReference type="PANTHER" id="PTHR42693">
    <property type="entry name" value="ARYLSULFATASE FAMILY MEMBER"/>
    <property type="match status" value="1"/>
</dbReference>
<dbReference type="InterPro" id="IPR050738">
    <property type="entry name" value="Sulfatase"/>
</dbReference>
<gene>
    <name evidence="7" type="ORF">CW354_20480</name>
</gene>
<keyword evidence="3" id="KW-0378">Hydrolase</keyword>
<comment type="caution">
    <text evidence="7">The sequence shown here is derived from an EMBL/GenBank/DDBJ whole genome shotgun (WGS) entry which is preliminary data.</text>
</comment>
<dbReference type="GO" id="GO:0046872">
    <property type="term" value="F:metal ion binding"/>
    <property type="evidence" value="ECO:0007669"/>
    <property type="project" value="UniProtKB-KW"/>
</dbReference>
<evidence type="ECO:0000259" key="6">
    <source>
        <dbReference type="Pfam" id="PF00884"/>
    </source>
</evidence>
<dbReference type="Gene3D" id="3.40.720.10">
    <property type="entry name" value="Alkaline Phosphatase, subunit A"/>
    <property type="match status" value="1"/>
</dbReference>
<keyword evidence="4" id="KW-0106">Calcium</keyword>
<keyword evidence="2" id="KW-0479">Metal-binding</keyword>
<feature type="region of interest" description="Disordered" evidence="5">
    <location>
        <begin position="592"/>
        <end position="620"/>
    </location>
</feature>
<dbReference type="Gene3D" id="3.30.1120.10">
    <property type="match status" value="1"/>
</dbReference>
<reference evidence="7 8" key="1">
    <citation type="submission" date="2017-12" db="EMBL/GenBank/DDBJ databases">
        <authorList>
            <person name="Hurst M.R.H."/>
        </authorList>
    </citation>
    <scope>NUCLEOTIDE SEQUENCE [LARGE SCALE GENOMIC DNA]</scope>
    <source>
        <strain evidence="7 8">SY-3-19</strain>
    </source>
</reference>
<organism evidence="7 8">
    <name type="scientific">Hyphococcus luteus</name>
    <dbReference type="NCBI Taxonomy" id="2058213"/>
    <lineage>
        <taxon>Bacteria</taxon>
        <taxon>Pseudomonadati</taxon>
        <taxon>Pseudomonadota</taxon>
        <taxon>Alphaproteobacteria</taxon>
        <taxon>Parvularculales</taxon>
        <taxon>Parvularculaceae</taxon>
        <taxon>Hyphococcus</taxon>
    </lineage>
</organism>
<dbReference type="AlphaFoldDB" id="A0A2S7K082"/>
<protein>
    <submittedName>
        <fullName evidence="7">Arylsulfatase</fullName>
    </submittedName>
</protein>
<evidence type="ECO:0000256" key="4">
    <source>
        <dbReference type="ARBA" id="ARBA00022837"/>
    </source>
</evidence>
<evidence type="ECO:0000256" key="1">
    <source>
        <dbReference type="ARBA" id="ARBA00008779"/>
    </source>
</evidence>
<dbReference type="InterPro" id="IPR024607">
    <property type="entry name" value="Sulfatase_CS"/>
</dbReference>
<comment type="similarity">
    <text evidence="1">Belongs to the sulfatase family.</text>
</comment>
<name>A0A2S7K082_9PROT</name>
<evidence type="ECO:0000256" key="3">
    <source>
        <dbReference type="ARBA" id="ARBA00022801"/>
    </source>
</evidence>
<dbReference type="EMBL" id="PJCH01000016">
    <property type="protein sequence ID" value="PQA85907.1"/>
    <property type="molecule type" value="Genomic_DNA"/>
</dbReference>
<accession>A0A2S7K082</accession>
<evidence type="ECO:0000256" key="2">
    <source>
        <dbReference type="ARBA" id="ARBA00022723"/>
    </source>
</evidence>